<keyword evidence="3" id="KW-1185">Reference proteome</keyword>
<dbReference type="FunFam" id="2.60.120.740:FF:000001">
    <property type="entry name" value="Adhesion G protein-coupled receptor L2"/>
    <property type="match status" value="2"/>
</dbReference>
<organism evidence="3 4">
    <name type="scientific">Crassostrea virginica</name>
    <name type="common">Eastern oyster</name>
    <dbReference type="NCBI Taxonomy" id="6565"/>
    <lineage>
        <taxon>Eukaryota</taxon>
        <taxon>Metazoa</taxon>
        <taxon>Spiralia</taxon>
        <taxon>Lophotrochozoa</taxon>
        <taxon>Mollusca</taxon>
        <taxon>Bivalvia</taxon>
        <taxon>Autobranchia</taxon>
        <taxon>Pteriomorphia</taxon>
        <taxon>Ostreida</taxon>
        <taxon>Ostreoidea</taxon>
        <taxon>Ostreidae</taxon>
        <taxon>Crassostrea</taxon>
    </lineage>
</organism>
<keyword evidence="1" id="KW-0732">Signal</keyword>
<dbReference type="KEGG" id="cvn:111137097"/>
<accession>A0A8B8EWS4</accession>
<dbReference type="GeneID" id="111137097"/>
<dbReference type="InterPro" id="IPR043159">
    <property type="entry name" value="Lectin_gal-bd_sf"/>
</dbReference>
<evidence type="ECO:0000313" key="3">
    <source>
        <dbReference type="Proteomes" id="UP000694844"/>
    </source>
</evidence>
<dbReference type="PANTHER" id="PTHR46780">
    <property type="entry name" value="PROTEIN EVA-1"/>
    <property type="match status" value="1"/>
</dbReference>
<dbReference type="Gene3D" id="2.60.120.740">
    <property type="match status" value="2"/>
</dbReference>
<dbReference type="CDD" id="cd22827">
    <property type="entry name" value="Gal_Rha_Lectin_SUL-I-like"/>
    <property type="match status" value="2"/>
</dbReference>
<feature type="chain" id="PRO_5034459189" evidence="1">
    <location>
        <begin position="18"/>
        <end position="208"/>
    </location>
</feature>
<feature type="domain" description="SUEL-type lectin" evidence="2">
    <location>
        <begin position="120"/>
        <end position="207"/>
    </location>
</feature>
<reference evidence="4" key="1">
    <citation type="submission" date="2025-08" db="UniProtKB">
        <authorList>
            <consortium name="RefSeq"/>
        </authorList>
    </citation>
    <scope>IDENTIFICATION</scope>
    <source>
        <tissue evidence="4">Whole sample</tissue>
    </source>
</reference>
<dbReference type="InterPro" id="IPR000922">
    <property type="entry name" value="Lectin_gal-bd_dom"/>
</dbReference>
<dbReference type="AlphaFoldDB" id="A0A8B8EWS4"/>
<gene>
    <name evidence="4" type="primary">LOC111137097</name>
</gene>
<dbReference type="OrthoDB" id="6120134at2759"/>
<dbReference type="RefSeq" id="XP_022344063.1">
    <property type="nucleotide sequence ID" value="XM_022488355.1"/>
</dbReference>
<dbReference type="Pfam" id="PF02140">
    <property type="entry name" value="SUEL_Lectin"/>
    <property type="match status" value="2"/>
</dbReference>
<name>A0A8B8EWS4_CRAVI</name>
<evidence type="ECO:0000259" key="2">
    <source>
        <dbReference type="PROSITE" id="PS50228"/>
    </source>
</evidence>
<dbReference type="PROSITE" id="PS50228">
    <property type="entry name" value="SUEL_LECTIN"/>
    <property type="match status" value="2"/>
</dbReference>
<proteinExistence type="predicted"/>
<sequence>MLPVLFSFGVLLGCTYAITDRACEGGTLYLSCPRGQSINVTYANYGRTNPFSCSSGGPQSTNCYSPYALQTVRRTCQGQNQCSISASDSLFGDPCPQTYKYLEVDYECERSPGQGNRFYTCEGGSLYIYCPAGSYLVVFSANYGRLSSDVCPGPGSNNINCESPGSVDVVRNYCEGLTNCQLEASNAMFGDPCPGTYKYLEVNIGCRY</sequence>
<dbReference type="Proteomes" id="UP000694844">
    <property type="component" value="Chromosome 5"/>
</dbReference>
<feature type="domain" description="SUEL-type lectin" evidence="2">
    <location>
        <begin position="22"/>
        <end position="109"/>
    </location>
</feature>
<evidence type="ECO:0000256" key="1">
    <source>
        <dbReference type="SAM" id="SignalP"/>
    </source>
</evidence>
<protein>
    <submittedName>
        <fullName evidence="4">L-rhamnose-binding lectin CSL3-like</fullName>
    </submittedName>
</protein>
<feature type="signal peptide" evidence="1">
    <location>
        <begin position="1"/>
        <end position="17"/>
    </location>
</feature>
<dbReference type="GO" id="GO:0030246">
    <property type="term" value="F:carbohydrate binding"/>
    <property type="evidence" value="ECO:0007669"/>
    <property type="project" value="InterPro"/>
</dbReference>
<evidence type="ECO:0000313" key="4">
    <source>
        <dbReference type="RefSeq" id="XP_022344063.1"/>
    </source>
</evidence>